<dbReference type="InterPro" id="IPR006710">
    <property type="entry name" value="Glyco_hydro_43"/>
</dbReference>
<keyword evidence="4 5" id="KW-0326">Glycosidase</keyword>
<comment type="pathway">
    <text evidence="1 5">Glycan metabolism; L-arabinan degradation.</text>
</comment>
<keyword evidence="3 5" id="KW-0378">Hydrolase</keyword>
<dbReference type="PANTHER" id="PTHR43301">
    <property type="entry name" value="ARABINAN ENDO-1,5-ALPHA-L-ARABINOSIDASE"/>
    <property type="match status" value="1"/>
</dbReference>
<dbReference type="EMBL" id="JBHSDT010000004">
    <property type="protein sequence ID" value="MFC4403071.1"/>
    <property type="molecule type" value="Genomic_DNA"/>
</dbReference>
<proteinExistence type="inferred from homology"/>
<evidence type="ECO:0000256" key="1">
    <source>
        <dbReference type="ARBA" id="ARBA00004834"/>
    </source>
</evidence>
<evidence type="ECO:0000313" key="6">
    <source>
        <dbReference type="EMBL" id="MFC4403071.1"/>
    </source>
</evidence>
<dbReference type="Gene3D" id="2.115.10.20">
    <property type="entry name" value="Glycosyl hydrolase domain, family 43"/>
    <property type="match status" value="1"/>
</dbReference>
<dbReference type="Proteomes" id="UP001595882">
    <property type="component" value="Unassembled WGS sequence"/>
</dbReference>
<sequence>MKNLGGIVALLFSVALLVSTIVFYEPIAKVTGGTTESVKETKLEMSGDTGGFDAEKAIDDPTHDPSIFQADNTYYVVSTGISRDQENPGGIFIRKSEENLEGPWESIGEIPVPEWVKEYKITHLWAPYVIENNDTYYLYYAASMFGTNNSAIGVASTVTPEDTESWEDHGPILQTTSRDSFNAIDPMVIEDEGKWWILYGSHFGGIVLKELVNMTETRGEEYVLASRQATTEHNAIEGPTIFKKDDYYYLLTSWDQCCQGVNSTYKVAVGRSESIIGPYVDSNGVALLDGGGDIILEAEDNQVGPGGQDVIEVSGNYYMIYHYYDGDANGTIRMQIRKINWEDDWPTF</sequence>
<comment type="caution">
    <text evidence="6">The sequence shown here is derived from an EMBL/GenBank/DDBJ whole genome shotgun (WGS) entry which is preliminary data.</text>
</comment>
<evidence type="ECO:0000313" key="7">
    <source>
        <dbReference type="Proteomes" id="UP001595882"/>
    </source>
</evidence>
<name>A0ABV8WT68_9BACI</name>
<gene>
    <name evidence="6" type="ORF">ACFOY7_08285</name>
</gene>
<organism evidence="6 7">
    <name type="scientific">Gracilibacillus xinjiangensis</name>
    <dbReference type="NCBI Taxonomy" id="1193282"/>
    <lineage>
        <taxon>Bacteria</taxon>
        <taxon>Bacillati</taxon>
        <taxon>Bacillota</taxon>
        <taxon>Bacilli</taxon>
        <taxon>Bacillales</taxon>
        <taxon>Bacillaceae</taxon>
        <taxon>Gracilibacillus</taxon>
    </lineage>
</organism>
<dbReference type="PANTHER" id="PTHR43301:SF3">
    <property type="entry name" value="ARABINAN ENDO-1,5-ALPHA-L-ARABINOSIDASE A-RELATED"/>
    <property type="match status" value="1"/>
</dbReference>
<comment type="similarity">
    <text evidence="2 5">Belongs to the glycosyl hydrolase 43 family.</text>
</comment>
<dbReference type="InterPro" id="IPR023296">
    <property type="entry name" value="Glyco_hydro_beta-prop_sf"/>
</dbReference>
<protein>
    <recommendedName>
        <fullName evidence="5">Endo-alpha-(1-&gt;5)-L-arabinanase</fullName>
        <ecNumber evidence="5">3.2.1.99</ecNumber>
    </recommendedName>
</protein>
<dbReference type="RefSeq" id="WP_390251264.1">
    <property type="nucleotide sequence ID" value="NZ_JBHSDT010000004.1"/>
</dbReference>
<accession>A0ABV8WT68</accession>
<evidence type="ECO:0000256" key="3">
    <source>
        <dbReference type="ARBA" id="ARBA00022801"/>
    </source>
</evidence>
<evidence type="ECO:0000256" key="2">
    <source>
        <dbReference type="ARBA" id="ARBA00009865"/>
    </source>
</evidence>
<dbReference type="InterPro" id="IPR050727">
    <property type="entry name" value="GH43_arabinanases"/>
</dbReference>
<reference evidence="7" key="1">
    <citation type="journal article" date="2019" name="Int. J. Syst. Evol. Microbiol.">
        <title>The Global Catalogue of Microorganisms (GCM) 10K type strain sequencing project: providing services to taxonomists for standard genome sequencing and annotation.</title>
        <authorList>
            <consortium name="The Broad Institute Genomics Platform"/>
            <consortium name="The Broad Institute Genome Sequencing Center for Infectious Disease"/>
            <person name="Wu L."/>
            <person name="Ma J."/>
        </authorList>
    </citation>
    <scope>NUCLEOTIDE SEQUENCE [LARGE SCALE GENOMIC DNA]</scope>
    <source>
        <strain evidence="7">CCUG 37865</strain>
    </source>
</reference>
<dbReference type="EC" id="3.2.1.99" evidence="5"/>
<dbReference type="PIRSF" id="PIRSF026534">
    <property type="entry name" value="Endo_alpha-L-arabinosidase"/>
    <property type="match status" value="1"/>
</dbReference>
<evidence type="ECO:0000256" key="4">
    <source>
        <dbReference type="ARBA" id="ARBA00023295"/>
    </source>
</evidence>
<dbReference type="CDD" id="cd08998">
    <property type="entry name" value="GH43_Arb43a-like"/>
    <property type="match status" value="1"/>
</dbReference>
<dbReference type="InterPro" id="IPR016840">
    <property type="entry name" value="Glyco_hydro_43_endo_a_Ara-ase"/>
</dbReference>
<dbReference type="SUPFAM" id="SSF75005">
    <property type="entry name" value="Arabinanase/levansucrase/invertase"/>
    <property type="match status" value="1"/>
</dbReference>
<evidence type="ECO:0000256" key="5">
    <source>
        <dbReference type="PIRNR" id="PIRNR026534"/>
    </source>
</evidence>
<keyword evidence="7" id="KW-1185">Reference proteome</keyword>
<comment type="catalytic activity">
    <reaction evidence="5">
        <text>Endohydrolysis of (1-&gt;5)-alpha-arabinofuranosidic linkages in (1-&gt;5)-arabinans.</text>
        <dbReference type="EC" id="3.2.1.99"/>
    </reaction>
</comment>
<dbReference type="Pfam" id="PF04616">
    <property type="entry name" value="Glyco_hydro_43"/>
    <property type="match status" value="1"/>
</dbReference>